<dbReference type="GO" id="GO:0055085">
    <property type="term" value="P:transmembrane transport"/>
    <property type="evidence" value="ECO:0007669"/>
    <property type="project" value="InterPro"/>
</dbReference>
<dbReference type="Proteomes" id="UP000257144">
    <property type="component" value="Unassembled WGS sequence"/>
</dbReference>
<sequence>MKEWILLFKKDTILDVIALSLQVSLTALLIGSLVGILIGTLLGIYRFKGKNFILSIVYTMMGFPPVLIGVIVYLLLSRKGVFGFAELLFTPTAMIIAQVILVTPIIMGLTYSAVSSNVAKYSSAALTLGANKLQLWTVLLRQSGKGIITACLTAFGRAISEVGAVMLVGGNIEGETRVMTTSIILETRQGHFDVALALGAVLLLISFLINFFILWRFMLRKTPGQEVIAL</sequence>
<keyword evidence="4 6" id="KW-1133">Transmembrane helix</keyword>
<dbReference type="OrthoDB" id="9781724at2"/>
<dbReference type="InterPro" id="IPR000515">
    <property type="entry name" value="MetI-like"/>
</dbReference>
<protein>
    <submittedName>
        <fullName evidence="8">Tungstate transporter permease</fullName>
    </submittedName>
</protein>
<name>A0A3D8GU10_9BACI</name>
<dbReference type="EMBL" id="QNQT01000002">
    <property type="protein sequence ID" value="RDU37711.1"/>
    <property type="molecule type" value="Genomic_DNA"/>
</dbReference>
<keyword evidence="5 6" id="KW-0472">Membrane</keyword>
<keyword evidence="2 6" id="KW-0813">Transport</keyword>
<evidence type="ECO:0000256" key="6">
    <source>
        <dbReference type="RuleBase" id="RU363032"/>
    </source>
</evidence>
<dbReference type="GO" id="GO:0005886">
    <property type="term" value="C:plasma membrane"/>
    <property type="evidence" value="ECO:0007669"/>
    <property type="project" value="UniProtKB-SubCell"/>
</dbReference>
<keyword evidence="3 6" id="KW-0812">Transmembrane</keyword>
<feature type="transmembrane region" description="Helical" evidence="6">
    <location>
        <begin position="88"/>
        <end position="114"/>
    </location>
</feature>
<dbReference type="Pfam" id="PF00528">
    <property type="entry name" value="BPD_transp_1"/>
    <property type="match status" value="1"/>
</dbReference>
<comment type="caution">
    <text evidence="8">The sequence shown here is derived from an EMBL/GenBank/DDBJ whole genome shotgun (WGS) entry which is preliminary data.</text>
</comment>
<evidence type="ECO:0000313" key="8">
    <source>
        <dbReference type="EMBL" id="RDU37711.1"/>
    </source>
</evidence>
<organism evidence="8 9">
    <name type="scientific">Neobacillus piezotolerans</name>
    <dbReference type="NCBI Taxonomy" id="2259171"/>
    <lineage>
        <taxon>Bacteria</taxon>
        <taxon>Bacillati</taxon>
        <taxon>Bacillota</taxon>
        <taxon>Bacilli</taxon>
        <taxon>Bacillales</taxon>
        <taxon>Bacillaceae</taxon>
        <taxon>Neobacillus</taxon>
    </lineage>
</organism>
<dbReference type="PANTHER" id="PTHR43632">
    <property type="entry name" value="PERMEASE COMPONENT OF TUNGSTATE ABC TRANSPORTER"/>
    <property type="match status" value="1"/>
</dbReference>
<feature type="domain" description="ABC transmembrane type-1" evidence="7">
    <location>
        <begin position="17"/>
        <end position="213"/>
    </location>
</feature>
<dbReference type="InterPro" id="IPR035906">
    <property type="entry name" value="MetI-like_sf"/>
</dbReference>
<dbReference type="PROSITE" id="PS50928">
    <property type="entry name" value="ABC_TM1"/>
    <property type="match status" value="1"/>
</dbReference>
<proteinExistence type="inferred from homology"/>
<dbReference type="AlphaFoldDB" id="A0A3D8GU10"/>
<evidence type="ECO:0000256" key="4">
    <source>
        <dbReference type="ARBA" id="ARBA00022989"/>
    </source>
</evidence>
<reference evidence="8 9" key="1">
    <citation type="submission" date="2018-07" db="EMBL/GenBank/DDBJ databases">
        <title>Bacillus sp. YLB-04 draft genome sequence.</title>
        <authorList>
            <person name="Yu L."/>
            <person name="Tang X."/>
        </authorList>
    </citation>
    <scope>NUCLEOTIDE SEQUENCE [LARGE SCALE GENOMIC DNA]</scope>
    <source>
        <strain evidence="8 9">YLB-04</strain>
    </source>
</reference>
<comment type="subcellular location">
    <subcellularLocation>
        <location evidence="6">Cell membrane</location>
        <topology evidence="6">Multi-pass membrane protein</topology>
    </subcellularLocation>
    <subcellularLocation>
        <location evidence="1">Membrane</location>
        <topology evidence="1">Multi-pass membrane protein</topology>
    </subcellularLocation>
</comment>
<comment type="similarity">
    <text evidence="6">Belongs to the binding-protein-dependent transport system permease family.</text>
</comment>
<dbReference type="NCBIfam" id="NF038017">
    <property type="entry name" value="ABC_perm1"/>
    <property type="match status" value="1"/>
</dbReference>
<feature type="transmembrane region" description="Helical" evidence="6">
    <location>
        <begin position="12"/>
        <end position="45"/>
    </location>
</feature>
<feature type="transmembrane region" description="Helical" evidence="6">
    <location>
        <begin position="51"/>
        <end position="76"/>
    </location>
</feature>
<dbReference type="PANTHER" id="PTHR43632:SF1">
    <property type="entry name" value="PERMEASE COMPONENT OF TUNGSTATE ABC TRANSPORTER"/>
    <property type="match status" value="1"/>
</dbReference>
<dbReference type="Gene3D" id="1.10.3720.10">
    <property type="entry name" value="MetI-like"/>
    <property type="match status" value="1"/>
</dbReference>
<dbReference type="SUPFAM" id="SSF161098">
    <property type="entry name" value="MetI-like"/>
    <property type="match status" value="1"/>
</dbReference>
<dbReference type="InterPro" id="IPR049783">
    <property type="entry name" value="ABC_perm_TupB-like"/>
</dbReference>
<evidence type="ECO:0000256" key="5">
    <source>
        <dbReference type="ARBA" id="ARBA00023136"/>
    </source>
</evidence>
<dbReference type="CDD" id="cd06261">
    <property type="entry name" value="TM_PBP2"/>
    <property type="match status" value="1"/>
</dbReference>
<dbReference type="RefSeq" id="WP_115451382.1">
    <property type="nucleotide sequence ID" value="NZ_QNQT01000002.1"/>
</dbReference>
<feature type="transmembrane region" description="Helical" evidence="6">
    <location>
        <begin position="194"/>
        <end position="215"/>
    </location>
</feature>
<keyword evidence="9" id="KW-1185">Reference proteome</keyword>
<evidence type="ECO:0000313" key="9">
    <source>
        <dbReference type="Proteomes" id="UP000257144"/>
    </source>
</evidence>
<evidence type="ECO:0000256" key="2">
    <source>
        <dbReference type="ARBA" id="ARBA00022448"/>
    </source>
</evidence>
<evidence type="ECO:0000259" key="7">
    <source>
        <dbReference type="PROSITE" id="PS50928"/>
    </source>
</evidence>
<gene>
    <name evidence="8" type="ORF">DRW41_07735</name>
</gene>
<evidence type="ECO:0000256" key="3">
    <source>
        <dbReference type="ARBA" id="ARBA00022692"/>
    </source>
</evidence>
<accession>A0A3D8GU10</accession>
<evidence type="ECO:0000256" key="1">
    <source>
        <dbReference type="ARBA" id="ARBA00004141"/>
    </source>
</evidence>